<name>A0A9P0XKU5_PIEBR</name>
<proteinExistence type="predicted"/>
<comment type="caution">
    <text evidence="1">The sequence shown here is derived from an EMBL/GenBank/DDBJ whole genome shotgun (WGS) entry which is preliminary data.</text>
</comment>
<dbReference type="EMBL" id="CALOZG010000087">
    <property type="protein sequence ID" value="CAH4038742.1"/>
    <property type="molecule type" value="Genomic_DNA"/>
</dbReference>
<keyword evidence="2" id="KW-1185">Reference proteome</keyword>
<organism evidence="1 2">
    <name type="scientific">Pieris brassicae</name>
    <name type="common">White butterfly</name>
    <name type="synonym">Large white butterfly</name>
    <dbReference type="NCBI Taxonomy" id="7116"/>
    <lineage>
        <taxon>Eukaryota</taxon>
        <taxon>Metazoa</taxon>
        <taxon>Ecdysozoa</taxon>
        <taxon>Arthropoda</taxon>
        <taxon>Hexapoda</taxon>
        <taxon>Insecta</taxon>
        <taxon>Pterygota</taxon>
        <taxon>Neoptera</taxon>
        <taxon>Endopterygota</taxon>
        <taxon>Lepidoptera</taxon>
        <taxon>Glossata</taxon>
        <taxon>Ditrysia</taxon>
        <taxon>Papilionoidea</taxon>
        <taxon>Pieridae</taxon>
        <taxon>Pierinae</taxon>
        <taxon>Pieris</taxon>
    </lineage>
</organism>
<evidence type="ECO:0000313" key="1">
    <source>
        <dbReference type="EMBL" id="CAH4038742.1"/>
    </source>
</evidence>
<reference evidence="1" key="1">
    <citation type="submission" date="2022-05" db="EMBL/GenBank/DDBJ databases">
        <authorList>
            <person name="Okamura Y."/>
        </authorList>
    </citation>
    <scope>NUCLEOTIDE SEQUENCE</scope>
</reference>
<dbReference type="Proteomes" id="UP001152562">
    <property type="component" value="Unassembled WGS sequence"/>
</dbReference>
<gene>
    <name evidence="1" type="ORF">PIBRA_LOCUS14247</name>
</gene>
<sequence>MVMSNAENLVISKLDKKQLTKSPTSLRTFSVVRNVLAALSSMVDNHANHIGERKRLTDIIKPSRFLNPTQLTEKSSFFCVHHQL</sequence>
<evidence type="ECO:0000313" key="2">
    <source>
        <dbReference type="Proteomes" id="UP001152562"/>
    </source>
</evidence>
<protein>
    <submittedName>
        <fullName evidence="1">Uncharacterized protein</fullName>
    </submittedName>
</protein>
<accession>A0A9P0XKU5</accession>
<dbReference type="AlphaFoldDB" id="A0A9P0XKU5"/>